<evidence type="ECO:0000313" key="3">
    <source>
        <dbReference type="Proteomes" id="UP000317318"/>
    </source>
</evidence>
<dbReference type="RefSeq" id="WP_310820705.1">
    <property type="nucleotide sequence ID" value="NZ_CP036268.1"/>
</dbReference>
<dbReference type="Proteomes" id="UP000317318">
    <property type="component" value="Chromosome"/>
</dbReference>
<dbReference type="InterPro" id="IPR011467">
    <property type="entry name" value="DUF1573"/>
</dbReference>
<gene>
    <name evidence="2" type="ORF">Pan189_35830</name>
</gene>
<evidence type="ECO:0000256" key="1">
    <source>
        <dbReference type="SAM" id="MobiDB-lite"/>
    </source>
</evidence>
<protein>
    <recommendedName>
        <fullName evidence="4">DUF1573 domain-containing protein</fullName>
    </recommendedName>
</protein>
<keyword evidence="3" id="KW-1185">Reference proteome</keyword>
<dbReference type="AlphaFoldDB" id="A0A517R5P8"/>
<proteinExistence type="predicted"/>
<sequence>MHRSLSFLTLRSRFSIIPSPIVASVALALSLALLGCTADRPAEEAGSSAGATEREAGSSVAANPDLPPTTYELPEDNFDFGEMRLGETGTHKFVIRNTGPNPLKLGEPVTTCKCTIADTLDDAIPPGEQANITLEWTPKAVSEEFFQQAKIPVYNVEGKSSILLAVHGRVDELLHIEPPGIWAAGEIPAGQELDVSGRVYSTLTDGFEIQSIEAESDSVSASVEPLDEQTLTELNAKSGFAIRIKLAAVKEVGTFRERLTVKTNLEEEGAPEIQLLVEGRRSGPIRFIAGRGVEWEPEPMAIDLGSFSQSEGSSASLIMFVGGMEEPFEFTEVSPTADYVDLAIEPIESSGSSNRQKFRLTFSVPPGEAPVIVHRLKTSVRAHVTTNHPLVGKLKFYVQMRVTP</sequence>
<reference evidence="2 3" key="1">
    <citation type="submission" date="2019-02" db="EMBL/GenBank/DDBJ databases">
        <title>Deep-cultivation of Planctomycetes and their phenomic and genomic characterization uncovers novel biology.</title>
        <authorList>
            <person name="Wiegand S."/>
            <person name="Jogler M."/>
            <person name="Boedeker C."/>
            <person name="Pinto D."/>
            <person name="Vollmers J."/>
            <person name="Rivas-Marin E."/>
            <person name="Kohn T."/>
            <person name="Peeters S.H."/>
            <person name="Heuer A."/>
            <person name="Rast P."/>
            <person name="Oberbeckmann S."/>
            <person name="Bunk B."/>
            <person name="Jeske O."/>
            <person name="Meyerdierks A."/>
            <person name="Storesund J.E."/>
            <person name="Kallscheuer N."/>
            <person name="Luecker S."/>
            <person name="Lage O.M."/>
            <person name="Pohl T."/>
            <person name="Merkel B.J."/>
            <person name="Hornburger P."/>
            <person name="Mueller R.-W."/>
            <person name="Bruemmer F."/>
            <person name="Labrenz M."/>
            <person name="Spormann A.M."/>
            <person name="Op den Camp H."/>
            <person name="Overmann J."/>
            <person name="Amann R."/>
            <person name="Jetten M.S.M."/>
            <person name="Mascher T."/>
            <person name="Medema M.H."/>
            <person name="Devos D.P."/>
            <person name="Kaster A.-K."/>
            <person name="Ovreas L."/>
            <person name="Rohde M."/>
            <person name="Galperin M.Y."/>
            <person name="Jogler C."/>
        </authorList>
    </citation>
    <scope>NUCLEOTIDE SEQUENCE [LARGE SCALE GENOMIC DNA]</scope>
    <source>
        <strain evidence="2 3">Pan189</strain>
    </source>
</reference>
<dbReference type="Pfam" id="PF07610">
    <property type="entry name" value="DUF1573"/>
    <property type="match status" value="1"/>
</dbReference>
<dbReference type="KEGG" id="svp:Pan189_35830"/>
<dbReference type="Gene3D" id="2.60.40.10">
    <property type="entry name" value="Immunoglobulins"/>
    <property type="match status" value="1"/>
</dbReference>
<dbReference type="EMBL" id="CP036268">
    <property type="protein sequence ID" value="QDT39180.1"/>
    <property type="molecule type" value="Genomic_DNA"/>
</dbReference>
<dbReference type="PANTHER" id="PTHR37833:SF1">
    <property type="entry name" value="SIGNAL PEPTIDE PROTEIN"/>
    <property type="match status" value="1"/>
</dbReference>
<evidence type="ECO:0008006" key="4">
    <source>
        <dbReference type="Google" id="ProtNLM"/>
    </source>
</evidence>
<dbReference type="InterPro" id="IPR013783">
    <property type="entry name" value="Ig-like_fold"/>
</dbReference>
<dbReference type="PANTHER" id="PTHR37833">
    <property type="entry name" value="LIPOPROTEIN-RELATED"/>
    <property type="match status" value="1"/>
</dbReference>
<feature type="region of interest" description="Disordered" evidence="1">
    <location>
        <begin position="42"/>
        <end position="74"/>
    </location>
</feature>
<evidence type="ECO:0000313" key="2">
    <source>
        <dbReference type="EMBL" id="QDT39180.1"/>
    </source>
</evidence>
<organism evidence="2 3">
    <name type="scientific">Stratiformator vulcanicus</name>
    <dbReference type="NCBI Taxonomy" id="2527980"/>
    <lineage>
        <taxon>Bacteria</taxon>
        <taxon>Pseudomonadati</taxon>
        <taxon>Planctomycetota</taxon>
        <taxon>Planctomycetia</taxon>
        <taxon>Planctomycetales</taxon>
        <taxon>Planctomycetaceae</taxon>
        <taxon>Stratiformator</taxon>
    </lineage>
</organism>
<accession>A0A517R5P8</accession>
<name>A0A517R5P8_9PLAN</name>